<protein>
    <recommendedName>
        <fullName evidence="3">F-box domain-containing protein</fullName>
    </recommendedName>
</protein>
<proteinExistence type="predicted"/>
<dbReference type="AlphaFoldDB" id="A0AAD7P0M3"/>
<evidence type="ECO:0000313" key="2">
    <source>
        <dbReference type="Proteomes" id="UP001215598"/>
    </source>
</evidence>
<accession>A0AAD7P0M3</accession>
<evidence type="ECO:0000313" key="1">
    <source>
        <dbReference type="EMBL" id="KAJ7783130.1"/>
    </source>
</evidence>
<name>A0AAD7P0M3_9AGAR</name>
<evidence type="ECO:0008006" key="3">
    <source>
        <dbReference type="Google" id="ProtNLM"/>
    </source>
</evidence>
<gene>
    <name evidence="1" type="ORF">B0H16DRAFT_1803411</name>
</gene>
<keyword evidence="2" id="KW-1185">Reference proteome</keyword>
<sequence length="319" mass="36609">MAKISNATTRDARLSKLECLLLTAPHPLLFRILSFWHLSDILASDRVSCVLHNVVRYYKSIVWNPDIFFERWFRDSPTEFRRTLGECGAAVSGSQITQFLDRTIYDESDMDIFLRIGGVQHMGGWLESQGYTYSESDTSDYEAFSRDLLRLSSRIILERNPTATSIKGVFDYARYIASTTVIFIQKIQLIVVDTNPIHHIIFDFHSTAVINYMVADAVVSVFPRSTLLLHKSYVVRSRQETIARTMQWKNKYRERGYQIIRKRTGGAHPDLPPDPTSTLTIYGNAVQDVNFEVLGWRSGRNQEFGGNERQLHTATKNAK</sequence>
<dbReference type="EMBL" id="JARKIB010000003">
    <property type="protein sequence ID" value="KAJ7783130.1"/>
    <property type="molecule type" value="Genomic_DNA"/>
</dbReference>
<reference evidence="1" key="1">
    <citation type="submission" date="2023-03" db="EMBL/GenBank/DDBJ databases">
        <title>Massive genome expansion in bonnet fungi (Mycena s.s.) driven by repeated elements and novel gene families across ecological guilds.</title>
        <authorList>
            <consortium name="Lawrence Berkeley National Laboratory"/>
            <person name="Harder C.B."/>
            <person name="Miyauchi S."/>
            <person name="Viragh M."/>
            <person name="Kuo A."/>
            <person name="Thoen E."/>
            <person name="Andreopoulos B."/>
            <person name="Lu D."/>
            <person name="Skrede I."/>
            <person name="Drula E."/>
            <person name="Henrissat B."/>
            <person name="Morin E."/>
            <person name="Kohler A."/>
            <person name="Barry K."/>
            <person name="LaButti K."/>
            <person name="Morin E."/>
            <person name="Salamov A."/>
            <person name="Lipzen A."/>
            <person name="Mereny Z."/>
            <person name="Hegedus B."/>
            <person name="Baldrian P."/>
            <person name="Stursova M."/>
            <person name="Weitz H."/>
            <person name="Taylor A."/>
            <person name="Grigoriev I.V."/>
            <person name="Nagy L.G."/>
            <person name="Martin F."/>
            <person name="Kauserud H."/>
        </authorList>
    </citation>
    <scope>NUCLEOTIDE SEQUENCE</scope>
    <source>
        <strain evidence="1">CBHHK182m</strain>
    </source>
</reference>
<dbReference type="Proteomes" id="UP001215598">
    <property type="component" value="Unassembled WGS sequence"/>
</dbReference>
<organism evidence="1 2">
    <name type="scientific">Mycena metata</name>
    <dbReference type="NCBI Taxonomy" id="1033252"/>
    <lineage>
        <taxon>Eukaryota</taxon>
        <taxon>Fungi</taxon>
        <taxon>Dikarya</taxon>
        <taxon>Basidiomycota</taxon>
        <taxon>Agaricomycotina</taxon>
        <taxon>Agaricomycetes</taxon>
        <taxon>Agaricomycetidae</taxon>
        <taxon>Agaricales</taxon>
        <taxon>Marasmiineae</taxon>
        <taxon>Mycenaceae</taxon>
        <taxon>Mycena</taxon>
    </lineage>
</organism>
<comment type="caution">
    <text evidence="1">The sequence shown here is derived from an EMBL/GenBank/DDBJ whole genome shotgun (WGS) entry which is preliminary data.</text>
</comment>